<dbReference type="Pfam" id="PF09996">
    <property type="entry name" value="DUF2237"/>
    <property type="match status" value="1"/>
</dbReference>
<dbReference type="InterPro" id="IPR018714">
    <property type="entry name" value="DUF2237"/>
</dbReference>
<dbReference type="AlphaFoldDB" id="A0A504JCU3"/>
<evidence type="ECO:0000313" key="2">
    <source>
        <dbReference type="Proteomes" id="UP000315540"/>
    </source>
</evidence>
<proteinExistence type="predicted"/>
<dbReference type="PANTHER" id="PTHR37466:SF1">
    <property type="entry name" value="SLR1628 PROTEIN"/>
    <property type="match status" value="1"/>
</dbReference>
<sequence length="123" mass="14155">MEETLNVLGKPLQPCCYDPLTGYFRDGYCKTRKDDVGTHVICAIMTQEFLEYTKSMGNDLSTPVPYWNFPGLHAGDKWCLCVSRWLQAEKEGKAPPVILESCHQKSIEFVDIELLKKYQYEVI</sequence>
<accession>A0A504JCU3</accession>
<gene>
    <name evidence="1" type="ORF">FHK87_00245</name>
</gene>
<dbReference type="OrthoDB" id="9792525at2"/>
<dbReference type="Proteomes" id="UP000315540">
    <property type="component" value="Unassembled WGS sequence"/>
</dbReference>
<evidence type="ECO:0000313" key="1">
    <source>
        <dbReference type="EMBL" id="TPN88677.1"/>
    </source>
</evidence>
<dbReference type="RefSeq" id="WP_140588394.1">
    <property type="nucleotide sequence ID" value="NZ_VFWZ01000001.1"/>
</dbReference>
<name>A0A504JCU3_9FLAO</name>
<keyword evidence="2" id="KW-1185">Reference proteome</keyword>
<organism evidence="1 2">
    <name type="scientific">Aquimarina algicola</name>
    <dbReference type="NCBI Taxonomy" id="2589995"/>
    <lineage>
        <taxon>Bacteria</taxon>
        <taxon>Pseudomonadati</taxon>
        <taxon>Bacteroidota</taxon>
        <taxon>Flavobacteriia</taxon>
        <taxon>Flavobacteriales</taxon>
        <taxon>Flavobacteriaceae</taxon>
        <taxon>Aquimarina</taxon>
    </lineage>
</organism>
<dbReference type="EMBL" id="VFWZ01000001">
    <property type="protein sequence ID" value="TPN88677.1"/>
    <property type="molecule type" value="Genomic_DNA"/>
</dbReference>
<protein>
    <submittedName>
        <fullName evidence="1">DUF2237 domain-containing protein</fullName>
    </submittedName>
</protein>
<reference evidence="1 2" key="1">
    <citation type="submission" date="2019-06" db="EMBL/GenBank/DDBJ databases">
        <authorList>
            <person name="Meng X."/>
        </authorList>
    </citation>
    <scope>NUCLEOTIDE SEQUENCE [LARGE SCALE GENOMIC DNA]</scope>
    <source>
        <strain evidence="1 2">M625</strain>
    </source>
</reference>
<comment type="caution">
    <text evidence="1">The sequence shown here is derived from an EMBL/GenBank/DDBJ whole genome shotgun (WGS) entry which is preliminary data.</text>
</comment>
<dbReference type="PANTHER" id="PTHR37466">
    <property type="entry name" value="SLR1628 PROTEIN"/>
    <property type="match status" value="1"/>
</dbReference>
<dbReference type="Gene3D" id="3.30.56.110">
    <property type="entry name" value="Protein of unknown function DUF2237"/>
    <property type="match status" value="1"/>
</dbReference>